<dbReference type="PANTHER" id="PTHR32089">
    <property type="entry name" value="METHYL-ACCEPTING CHEMOTAXIS PROTEIN MCPB"/>
    <property type="match status" value="1"/>
</dbReference>
<gene>
    <name evidence="7" type="ORF">DFR57_12120</name>
</gene>
<evidence type="ECO:0000259" key="5">
    <source>
        <dbReference type="PROSITE" id="PS50112"/>
    </source>
</evidence>
<dbReference type="NCBIfam" id="TIGR00229">
    <property type="entry name" value="sensory_box"/>
    <property type="match status" value="1"/>
</dbReference>
<evidence type="ECO:0000256" key="2">
    <source>
        <dbReference type="ARBA" id="ARBA00029447"/>
    </source>
</evidence>
<dbReference type="GO" id="GO:0004888">
    <property type="term" value="F:transmembrane signaling receptor activity"/>
    <property type="evidence" value="ECO:0007669"/>
    <property type="project" value="InterPro"/>
</dbReference>
<dbReference type="OrthoDB" id="9765776at2"/>
<dbReference type="InterPro" id="IPR013656">
    <property type="entry name" value="PAS_4"/>
</dbReference>
<feature type="domain" description="Methyl-accepting transducer" evidence="4">
    <location>
        <begin position="134"/>
        <end position="302"/>
    </location>
</feature>
<dbReference type="Pfam" id="PF00015">
    <property type="entry name" value="MCPsignal"/>
    <property type="match status" value="1"/>
</dbReference>
<evidence type="ECO:0000256" key="1">
    <source>
        <dbReference type="ARBA" id="ARBA00023224"/>
    </source>
</evidence>
<evidence type="ECO:0000313" key="7">
    <source>
        <dbReference type="EMBL" id="RCW62982.1"/>
    </source>
</evidence>
<organism evidence="7 8">
    <name type="scientific">Saliterribacillus persicus</name>
    <dbReference type="NCBI Taxonomy" id="930114"/>
    <lineage>
        <taxon>Bacteria</taxon>
        <taxon>Bacillati</taxon>
        <taxon>Bacillota</taxon>
        <taxon>Bacilli</taxon>
        <taxon>Bacillales</taxon>
        <taxon>Bacillaceae</taxon>
        <taxon>Saliterribacillus</taxon>
    </lineage>
</organism>
<dbReference type="InterPro" id="IPR004089">
    <property type="entry name" value="MCPsignal_dom"/>
</dbReference>
<evidence type="ECO:0000259" key="6">
    <source>
        <dbReference type="PROSITE" id="PS50113"/>
    </source>
</evidence>
<name>A0A368X4N2_9BACI</name>
<dbReference type="CDD" id="cd00130">
    <property type="entry name" value="PAS"/>
    <property type="match status" value="1"/>
</dbReference>
<dbReference type="PROSITE" id="PS50112">
    <property type="entry name" value="PAS"/>
    <property type="match status" value="1"/>
</dbReference>
<evidence type="ECO:0000259" key="4">
    <source>
        <dbReference type="PROSITE" id="PS50111"/>
    </source>
</evidence>
<dbReference type="Pfam" id="PF08448">
    <property type="entry name" value="PAS_4"/>
    <property type="match status" value="1"/>
</dbReference>
<dbReference type="GO" id="GO:0006935">
    <property type="term" value="P:chemotaxis"/>
    <property type="evidence" value="ECO:0007669"/>
    <property type="project" value="InterPro"/>
</dbReference>
<keyword evidence="8" id="KW-1185">Reference proteome</keyword>
<protein>
    <submittedName>
        <fullName evidence="7">Methyl-accepting chemotaxis sensory transducer with Pas/Pac sensor</fullName>
    </submittedName>
</protein>
<evidence type="ECO:0000313" key="8">
    <source>
        <dbReference type="Proteomes" id="UP000252585"/>
    </source>
</evidence>
<dbReference type="PANTHER" id="PTHR32089:SF112">
    <property type="entry name" value="LYSOZYME-LIKE PROTEIN-RELATED"/>
    <property type="match status" value="1"/>
</dbReference>
<dbReference type="GO" id="GO:0007165">
    <property type="term" value="P:signal transduction"/>
    <property type="evidence" value="ECO:0007669"/>
    <property type="project" value="UniProtKB-KW"/>
</dbReference>
<accession>A0A368X4N2</accession>
<dbReference type="SMART" id="SM00283">
    <property type="entry name" value="MA"/>
    <property type="match status" value="1"/>
</dbReference>
<dbReference type="Proteomes" id="UP000252585">
    <property type="component" value="Unassembled WGS sequence"/>
</dbReference>
<dbReference type="EMBL" id="QPJJ01000021">
    <property type="protein sequence ID" value="RCW62982.1"/>
    <property type="molecule type" value="Genomic_DNA"/>
</dbReference>
<reference evidence="7 8" key="1">
    <citation type="submission" date="2018-07" db="EMBL/GenBank/DDBJ databases">
        <title>Genomic Encyclopedia of Type Strains, Phase IV (KMG-IV): sequencing the most valuable type-strain genomes for metagenomic binning, comparative biology and taxonomic classification.</title>
        <authorList>
            <person name="Goeker M."/>
        </authorList>
    </citation>
    <scope>NUCLEOTIDE SEQUENCE [LARGE SCALE GENOMIC DNA]</scope>
    <source>
        <strain evidence="7 8">DSM 27696</strain>
    </source>
</reference>
<dbReference type="InterPro" id="IPR000014">
    <property type="entry name" value="PAS"/>
</dbReference>
<sequence>MNKQLETVTEKHMLEAITSNLAIIQFNLDKEVEYVNDLFAQTMGYQKEEMIGMKHASFCFPDFVNSARYDEFWNNLRRGEKFQDKIERMDASQNKIWLEATYMPVLSDDGQTVIGVVKIATDITERQEASLKMAEELQEMSVNLNIQSNSGMKDSHIFFENMQHIQNDSEANRNNLKELQRQANSITDVVQTIREIASQTNLLALNAAIEAARAGEHGLGFNVVAKEVRKLSEKVSLSINEVKDNVDTIIDKIDLATKSIETIGEKIDTSAEQINKTVEKFDEIKQASETLEDQAKDFLKTL</sequence>
<dbReference type="Gene3D" id="1.10.287.950">
    <property type="entry name" value="Methyl-accepting chemotaxis protein"/>
    <property type="match status" value="1"/>
</dbReference>
<keyword evidence="1 3" id="KW-0807">Transducer</keyword>
<comment type="similarity">
    <text evidence="2">Belongs to the methyl-accepting chemotaxis (MCP) protein family.</text>
</comment>
<dbReference type="Gene3D" id="3.30.450.20">
    <property type="entry name" value="PAS domain"/>
    <property type="match status" value="1"/>
</dbReference>
<evidence type="ECO:0000256" key="3">
    <source>
        <dbReference type="PROSITE-ProRule" id="PRU00284"/>
    </source>
</evidence>
<dbReference type="InterPro" id="IPR004090">
    <property type="entry name" value="Chemotax_Me-accpt_rcpt"/>
</dbReference>
<dbReference type="AlphaFoldDB" id="A0A368X4N2"/>
<dbReference type="InterPro" id="IPR000700">
    <property type="entry name" value="PAS-assoc_C"/>
</dbReference>
<dbReference type="PROSITE" id="PS50111">
    <property type="entry name" value="CHEMOTAXIS_TRANSDUC_2"/>
    <property type="match status" value="1"/>
</dbReference>
<comment type="caution">
    <text evidence="7">The sequence shown here is derived from an EMBL/GenBank/DDBJ whole genome shotgun (WGS) entry which is preliminary data.</text>
</comment>
<dbReference type="PRINTS" id="PR00260">
    <property type="entry name" value="CHEMTRNSDUCR"/>
</dbReference>
<dbReference type="SUPFAM" id="SSF58104">
    <property type="entry name" value="Methyl-accepting chemotaxis protein (MCP) signaling domain"/>
    <property type="match status" value="1"/>
</dbReference>
<dbReference type="RefSeq" id="WP_114354410.1">
    <property type="nucleotide sequence ID" value="NZ_QPJJ01000021.1"/>
</dbReference>
<dbReference type="GO" id="GO:0016020">
    <property type="term" value="C:membrane"/>
    <property type="evidence" value="ECO:0007669"/>
    <property type="project" value="InterPro"/>
</dbReference>
<feature type="domain" description="PAS" evidence="5">
    <location>
        <begin position="6"/>
        <end position="52"/>
    </location>
</feature>
<dbReference type="PROSITE" id="PS50113">
    <property type="entry name" value="PAC"/>
    <property type="match status" value="1"/>
</dbReference>
<proteinExistence type="inferred from homology"/>
<dbReference type="InterPro" id="IPR035965">
    <property type="entry name" value="PAS-like_dom_sf"/>
</dbReference>
<feature type="domain" description="PAC" evidence="6">
    <location>
        <begin position="80"/>
        <end position="135"/>
    </location>
</feature>
<dbReference type="SUPFAM" id="SSF55785">
    <property type="entry name" value="PYP-like sensor domain (PAS domain)"/>
    <property type="match status" value="1"/>
</dbReference>